<protein>
    <submittedName>
        <fullName evidence="2">Uncharacterized protein</fullName>
    </submittedName>
</protein>
<keyword evidence="1" id="KW-0812">Transmembrane</keyword>
<name>A0AAN9LR42_CANGL</name>
<keyword evidence="3" id="KW-1185">Reference proteome</keyword>
<dbReference type="Proteomes" id="UP001367508">
    <property type="component" value="Unassembled WGS sequence"/>
</dbReference>
<evidence type="ECO:0000313" key="3">
    <source>
        <dbReference type="Proteomes" id="UP001367508"/>
    </source>
</evidence>
<evidence type="ECO:0000313" key="2">
    <source>
        <dbReference type="EMBL" id="KAK7340632.1"/>
    </source>
</evidence>
<dbReference type="EMBL" id="JAYMYQ010000004">
    <property type="protein sequence ID" value="KAK7340632.1"/>
    <property type="molecule type" value="Genomic_DNA"/>
</dbReference>
<sequence length="99" mass="11379">MQLQNLVWLLFSSSVFILYLAVMSDTDIFTKGFDVKNIKHNSDKLWTFGRYILVSYKVPQDRYGLIVDTSVQAITINRCPNSGILNSSFPFSNHVISHY</sequence>
<accession>A0AAN9LR42</accession>
<gene>
    <name evidence="2" type="ORF">VNO77_21341</name>
</gene>
<keyword evidence="1" id="KW-0472">Membrane</keyword>
<dbReference type="AlphaFoldDB" id="A0AAN9LR42"/>
<keyword evidence="1" id="KW-1133">Transmembrane helix</keyword>
<proteinExistence type="predicted"/>
<evidence type="ECO:0000256" key="1">
    <source>
        <dbReference type="SAM" id="Phobius"/>
    </source>
</evidence>
<organism evidence="2 3">
    <name type="scientific">Canavalia gladiata</name>
    <name type="common">Sword bean</name>
    <name type="synonym">Dolichos gladiatus</name>
    <dbReference type="NCBI Taxonomy" id="3824"/>
    <lineage>
        <taxon>Eukaryota</taxon>
        <taxon>Viridiplantae</taxon>
        <taxon>Streptophyta</taxon>
        <taxon>Embryophyta</taxon>
        <taxon>Tracheophyta</taxon>
        <taxon>Spermatophyta</taxon>
        <taxon>Magnoliopsida</taxon>
        <taxon>eudicotyledons</taxon>
        <taxon>Gunneridae</taxon>
        <taxon>Pentapetalae</taxon>
        <taxon>rosids</taxon>
        <taxon>fabids</taxon>
        <taxon>Fabales</taxon>
        <taxon>Fabaceae</taxon>
        <taxon>Papilionoideae</taxon>
        <taxon>50 kb inversion clade</taxon>
        <taxon>NPAAA clade</taxon>
        <taxon>indigoferoid/millettioid clade</taxon>
        <taxon>Phaseoleae</taxon>
        <taxon>Canavalia</taxon>
    </lineage>
</organism>
<feature type="transmembrane region" description="Helical" evidence="1">
    <location>
        <begin position="6"/>
        <end position="22"/>
    </location>
</feature>
<reference evidence="2 3" key="1">
    <citation type="submission" date="2024-01" db="EMBL/GenBank/DDBJ databases">
        <title>The genomes of 5 underutilized Papilionoideae crops provide insights into root nodulation and disease resistanc.</title>
        <authorList>
            <person name="Jiang F."/>
        </authorList>
    </citation>
    <scope>NUCLEOTIDE SEQUENCE [LARGE SCALE GENOMIC DNA]</scope>
    <source>
        <strain evidence="2">LVBAO_FW01</strain>
        <tissue evidence="2">Leaves</tissue>
    </source>
</reference>
<comment type="caution">
    <text evidence="2">The sequence shown here is derived from an EMBL/GenBank/DDBJ whole genome shotgun (WGS) entry which is preliminary data.</text>
</comment>